<dbReference type="EMBL" id="JAJOMB010000001">
    <property type="protein sequence ID" value="MCD5309884.1"/>
    <property type="molecule type" value="Genomic_DNA"/>
</dbReference>
<name>A0A9X1N9R2_9ACTN</name>
<dbReference type="InterPro" id="IPR011042">
    <property type="entry name" value="6-blade_b-propeller_TolB-like"/>
</dbReference>
<organism evidence="5 6">
    <name type="scientific">Kineosporia babensis</name>
    <dbReference type="NCBI Taxonomy" id="499548"/>
    <lineage>
        <taxon>Bacteria</taxon>
        <taxon>Bacillati</taxon>
        <taxon>Actinomycetota</taxon>
        <taxon>Actinomycetes</taxon>
        <taxon>Kineosporiales</taxon>
        <taxon>Kineosporiaceae</taxon>
        <taxon>Kineosporia</taxon>
    </lineage>
</organism>
<evidence type="ECO:0000313" key="5">
    <source>
        <dbReference type="EMBL" id="MCD5309884.1"/>
    </source>
</evidence>
<dbReference type="Proteomes" id="UP001138997">
    <property type="component" value="Unassembled WGS sequence"/>
</dbReference>
<feature type="region of interest" description="Disordered" evidence="3">
    <location>
        <begin position="45"/>
        <end position="147"/>
    </location>
</feature>
<feature type="domain" description="Peptidase S9 prolyl oligopeptidase catalytic" evidence="4">
    <location>
        <begin position="444"/>
        <end position="650"/>
    </location>
</feature>
<protein>
    <submittedName>
        <fullName evidence="5">Prolyl oligopeptidase family serine peptidase</fullName>
    </submittedName>
</protein>
<accession>A0A9X1N9R2</accession>
<keyword evidence="6" id="KW-1185">Reference proteome</keyword>
<sequence length="662" mass="72203">MNLDRFLELSRLSGLTVAPDGSRLVVAVSALGPKRTSFTGSLWEVSTDPQGPPARRLTWGSDSESAPVFRPDGSLLFTSARPDPDDDEDERPPSLWLLPAERGEARPFATRPGGISSTRVAAGSGTVVLTSPTLPSSASTGEDERRHKARRELKISATLHESVPFRWWDEFWGPAADRLFVLEPGGTTRDLTGPTGPALRPTPHYALTPDGTTVVCGWKVVDPGGIVRDTLITIDVATGARRTLVDDPLVDVLSVAVSPDGSKVAYLAEAQNTLQGAGDQRLMIVHLDSGQVHEAAPEWDRWAVSTPIWTPDGEALLVTADDQGHSPVFRIDLEGRTARKLTESGAFTDLALTPDGAWLYALRSAFDAPPAPVRIDPRTGEVTALRGPAEELPLPGTLTEIETTAEDGSTVRAWLVLPEGAAANRPAPLLLWIHGGPWSSWNSWSWRWNPWLAAAQGYAVLLPDPAMSTGYGLGFINRGPLGWPEPVFSDLMAITDVTVAREDIDAERTAAMGASYGGYMANWVAGHTDRFRGIVTHAGLWDLENFRVTSDAGFYWRQIMDARMRAEHSPSRYAEAITTPMLVIHGDKDFRVPIGQALALYTTLGELNVGKTGTMAHRLLVFPDENHWILKPQNLRLWYQTVFAFLAETVHGEPWKAPDLLR</sequence>
<dbReference type="PANTHER" id="PTHR42776:SF13">
    <property type="entry name" value="DIPEPTIDYL-PEPTIDASE 5"/>
    <property type="match status" value="1"/>
</dbReference>
<keyword evidence="2" id="KW-0378">Hydrolase</keyword>
<evidence type="ECO:0000256" key="2">
    <source>
        <dbReference type="ARBA" id="ARBA00022801"/>
    </source>
</evidence>
<dbReference type="InterPro" id="IPR029058">
    <property type="entry name" value="AB_hydrolase_fold"/>
</dbReference>
<reference evidence="5" key="1">
    <citation type="submission" date="2021-11" db="EMBL/GenBank/DDBJ databases">
        <title>Streptomyces corallinus and Kineosporia corallina sp. nov., two new coral-derived marine actinobacteria.</title>
        <authorList>
            <person name="Buangrab K."/>
            <person name="Sutthacheep M."/>
            <person name="Yeemin T."/>
            <person name="Harunari E."/>
            <person name="Igarashi Y."/>
            <person name="Sripreechasak P."/>
            <person name="Kanchanasin P."/>
            <person name="Tanasupawat S."/>
            <person name="Phongsopitanun W."/>
        </authorList>
    </citation>
    <scope>NUCLEOTIDE SEQUENCE</scope>
    <source>
        <strain evidence="5">JCM 31032</strain>
    </source>
</reference>
<dbReference type="SUPFAM" id="SSF82171">
    <property type="entry name" value="DPP6 N-terminal domain-like"/>
    <property type="match status" value="1"/>
</dbReference>
<dbReference type="Pfam" id="PF00326">
    <property type="entry name" value="Peptidase_S9"/>
    <property type="match status" value="1"/>
</dbReference>
<evidence type="ECO:0000256" key="1">
    <source>
        <dbReference type="ARBA" id="ARBA00022729"/>
    </source>
</evidence>
<comment type="caution">
    <text evidence="5">The sequence shown here is derived from an EMBL/GenBank/DDBJ whole genome shotgun (WGS) entry which is preliminary data.</text>
</comment>
<gene>
    <name evidence="5" type="ORF">LR394_03185</name>
</gene>
<keyword evidence="1" id="KW-0732">Signal</keyword>
<evidence type="ECO:0000313" key="6">
    <source>
        <dbReference type="Proteomes" id="UP001138997"/>
    </source>
</evidence>
<evidence type="ECO:0000259" key="4">
    <source>
        <dbReference type="Pfam" id="PF00326"/>
    </source>
</evidence>
<dbReference type="AlphaFoldDB" id="A0A9X1N9R2"/>
<dbReference type="Gene3D" id="2.120.10.30">
    <property type="entry name" value="TolB, C-terminal domain"/>
    <property type="match status" value="2"/>
</dbReference>
<dbReference type="PANTHER" id="PTHR42776">
    <property type="entry name" value="SERINE PEPTIDASE S9 FAMILY MEMBER"/>
    <property type="match status" value="1"/>
</dbReference>
<feature type="compositionally biased region" description="Low complexity" evidence="3">
    <location>
        <begin position="129"/>
        <end position="140"/>
    </location>
</feature>
<dbReference type="SUPFAM" id="SSF53474">
    <property type="entry name" value="alpha/beta-Hydrolases"/>
    <property type="match status" value="1"/>
</dbReference>
<evidence type="ECO:0000256" key="3">
    <source>
        <dbReference type="SAM" id="MobiDB-lite"/>
    </source>
</evidence>
<dbReference type="Gene3D" id="3.40.50.1820">
    <property type="entry name" value="alpha/beta hydrolase"/>
    <property type="match status" value="1"/>
</dbReference>
<dbReference type="RefSeq" id="WP_231438799.1">
    <property type="nucleotide sequence ID" value="NZ_JAJOMB010000001.1"/>
</dbReference>
<dbReference type="GO" id="GO:0004252">
    <property type="term" value="F:serine-type endopeptidase activity"/>
    <property type="evidence" value="ECO:0007669"/>
    <property type="project" value="TreeGrafter"/>
</dbReference>
<dbReference type="InterPro" id="IPR001375">
    <property type="entry name" value="Peptidase_S9_cat"/>
</dbReference>
<proteinExistence type="predicted"/>
<dbReference type="GO" id="GO:0006508">
    <property type="term" value="P:proteolysis"/>
    <property type="evidence" value="ECO:0007669"/>
    <property type="project" value="InterPro"/>
</dbReference>